<evidence type="ECO:0000256" key="3">
    <source>
        <dbReference type="SAM" id="SignalP"/>
    </source>
</evidence>
<reference evidence="5 6" key="1">
    <citation type="submission" date="2024-08" db="EMBL/GenBank/DDBJ databases">
        <authorList>
            <person name="Cucini C."/>
            <person name="Frati F."/>
        </authorList>
    </citation>
    <scope>NUCLEOTIDE SEQUENCE [LARGE SCALE GENOMIC DNA]</scope>
</reference>
<dbReference type="PRINTS" id="PR00722">
    <property type="entry name" value="CHYMOTRYPSIN"/>
</dbReference>
<keyword evidence="6" id="KW-1185">Reference proteome</keyword>
<keyword evidence="2" id="KW-0645">Protease</keyword>
<evidence type="ECO:0000313" key="5">
    <source>
        <dbReference type="EMBL" id="CAL8122248.1"/>
    </source>
</evidence>
<feature type="chain" id="PRO_5045824581" description="Peptidase S1 domain-containing protein" evidence="3">
    <location>
        <begin position="19"/>
        <end position="310"/>
    </location>
</feature>
<keyword evidence="3" id="KW-0732">Signal</keyword>
<dbReference type="PANTHER" id="PTHR24260">
    <property type="match status" value="1"/>
</dbReference>
<dbReference type="PROSITE" id="PS00135">
    <property type="entry name" value="TRYPSIN_SER"/>
    <property type="match status" value="1"/>
</dbReference>
<keyword evidence="1" id="KW-1015">Disulfide bond</keyword>
<evidence type="ECO:0000259" key="4">
    <source>
        <dbReference type="PROSITE" id="PS50240"/>
    </source>
</evidence>
<feature type="signal peptide" evidence="3">
    <location>
        <begin position="1"/>
        <end position="18"/>
    </location>
</feature>
<comment type="caution">
    <text evidence="5">The sequence shown here is derived from an EMBL/GenBank/DDBJ whole genome shotgun (WGS) entry which is preliminary data.</text>
</comment>
<dbReference type="InterPro" id="IPR018114">
    <property type="entry name" value="TRYPSIN_HIS"/>
</dbReference>
<dbReference type="InterPro" id="IPR001314">
    <property type="entry name" value="Peptidase_S1A"/>
</dbReference>
<protein>
    <recommendedName>
        <fullName evidence="4">Peptidase S1 domain-containing protein</fullName>
    </recommendedName>
</protein>
<dbReference type="SMART" id="SM00020">
    <property type="entry name" value="Tryp_SPc"/>
    <property type="match status" value="1"/>
</dbReference>
<evidence type="ECO:0000313" key="6">
    <source>
        <dbReference type="Proteomes" id="UP001642540"/>
    </source>
</evidence>
<dbReference type="Pfam" id="PF00089">
    <property type="entry name" value="Trypsin"/>
    <property type="match status" value="1"/>
</dbReference>
<dbReference type="EMBL" id="CAXLJM020000067">
    <property type="protein sequence ID" value="CAL8122248.1"/>
    <property type="molecule type" value="Genomic_DNA"/>
</dbReference>
<sequence>MKLLLVVGLVILLSMTCCKPYRFKSRLQSHFQHQYYPRYRRPITHTTYFPPDFVNFKMTHPDSELTGRVIGGRNARREIKYQLRLTVTKANGNKNFCGAALVSMKGVQFGITAAHCVDTVSPSYARIIAGDYSLYYYANEQYRTPSKLVMHELYNRDSLANDIALLFYTTPFKTNSYVGTIRLPEYLWDIPAYVQISGWGSTAVGTNPIYPDILQVAELYSLRPNCDMFRGWGVTWKQICLLQSGVGSCIGDSGGPVVARNTTNDIKYLVGISSYGSGDCSSSTPSVLTRVSAYIDWIESQVANYQKKLG</sequence>
<keyword evidence="2" id="KW-0720">Serine protease</keyword>
<dbReference type="SUPFAM" id="SSF50494">
    <property type="entry name" value="Trypsin-like serine proteases"/>
    <property type="match status" value="1"/>
</dbReference>
<dbReference type="Gene3D" id="2.40.10.10">
    <property type="entry name" value="Trypsin-like serine proteases"/>
    <property type="match status" value="1"/>
</dbReference>
<accession>A0ABP1REK7</accession>
<dbReference type="CDD" id="cd00190">
    <property type="entry name" value="Tryp_SPc"/>
    <property type="match status" value="1"/>
</dbReference>
<name>A0ABP1REK7_9HEXA</name>
<dbReference type="InterPro" id="IPR001254">
    <property type="entry name" value="Trypsin_dom"/>
</dbReference>
<proteinExistence type="predicted"/>
<dbReference type="InterPro" id="IPR009003">
    <property type="entry name" value="Peptidase_S1_PA"/>
</dbReference>
<gene>
    <name evidence="5" type="ORF">ODALV1_LOCUS19738</name>
</gene>
<dbReference type="PROSITE" id="PS00134">
    <property type="entry name" value="TRYPSIN_HIS"/>
    <property type="match status" value="1"/>
</dbReference>
<feature type="domain" description="Peptidase S1" evidence="4">
    <location>
        <begin position="69"/>
        <end position="303"/>
    </location>
</feature>
<keyword evidence="2" id="KW-0378">Hydrolase</keyword>
<evidence type="ECO:0000256" key="1">
    <source>
        <dbReference type="ARBA" id="ARBA00023157"/>
    </source>
</evidence>
<dbReference type="InterPro" id="IPR051333">
    <property type="entry name" value="CLIP_Serine_Protease"/>
</dbReference>
<dbReference type="PROSITE" id="PS50240">
    <property type="entry name" value="TRYPSIN_DOM"/>
    <property type="match status" value="1"/>
</dbReference>
<organism evidence="5 6">
    <name type="scientific">Orchesella dallaii</name>
    <dbReference type="NCBI Taxonomy" id="48710"/>
    <lineage>
        <taxon>Eukaryota</taxon>
        <taxon>Metazoa</taxon>
        <taxon>Ecdysozoa</taxon>
        <taxon>Arthropoda</taxon>
        <taxon>Hexapoda</taxon>
        <taxon>Collembola</taxon>
        <taxon>Entomobryomorpha</taxon>
        <taxon>Entomobryoidea</taxon>
        <taxon>Orchesellidae</taxon>
        <taxon>Orchesellinae</taxon>
        <taxon>Orchesella</taxon>
    </lineage>
</organism>
<dbReference type="Proteomes" id="UP001642540">
    <property type="component" value="Unassembled WGS sequence"/>
</dbReference>
<evidence type="ECO:0000256" key="2">
    <source>
        <dbReference type="RuleBase" id="RU363034"/>
    </source>
</evidence>
<dbReference type="PANTHER" id="PTHR24260:SF134">
    <property type="entry name" value="AT07769P-RELATED"/>
    <property type="match status" value="1"/>
</dbReference>
<dbReference type="InterPro" id="IPR033116">
    <property type="entry name" value="TRYPSIN_SER"/>
</dbReference>
<dbReference type="InterPro" id="IPR043504">
    <property type="entry name" value="Peptidase_S1_PA_chymotrypsin"/>
</dbReference>